<gene>
    <name evidence="7" type="ORF">DFQ59_1065</name>
</gene>
<reference evidence="7 8" key="1">
    <citation type="submission" date="2018-07" db="EMBL/GenBank/DDBJ databases">
        <title>Genomic Encyclopedia of Type Strains, Phase IV (KMG-IV): sequencing the most valuable type-strain genomes for metagenomic binning, comparative biology and taxonomic classification.</title>
        <authorList>
            <person name="Goeker M."/>
        </authorList>
    </citation>
    <scope>NUCLEOTIDE SEQUENCE [LARGE SCALE GENOMIC DNA]</scope>
    <source>
        <strain evidence="7 8">DSM 26407</strain>
    </source>
</reference>
<dbReference type="RefSeq" id="WP_114279997.1">
    <property type="nucleotide sequence ID" value="NZ_QPJY01000006.1"/>
</dbReference>
<organism evidence="7 8">
    <name type="scientific">Thioalbus denitrificans</name>
    <dbReference type="NCBI Taxonomy" id="547122"/>
    <lineage>
        <taxon>Bacteria</taxon>
        <taxon>Pseudomonadati</taxon>
        <taxon>Pseudomonadota</taxon>
        <taxon>Gammaproteobacteria</taxon>
        <taxon>Chromatiales</taxon>
        <taxon>Ectothiorhodospiraceae</taxon>
        <taxon>Thioalbus</taxon>
    </lineage>
</organism>
<feature type="domain" description="Extradiol ring-cleavage dioxygenase class III enzyme subunit B" evidence="6">
    <location>
        <begin position="10"/>
        <end position="239"/>
    </location>
</feature>
<dbReference type="PIRSF" id="PIRSF006157">
    <property type="entry name" value="Doxgns_DODA"/>
    <property type="match status" value="1"/>
</dbReference>
<keyword evidence="5" id="KW-0560">Oxidoreductase</keyword>
<dbReference type="InterPro" id="IPR004183">
    <property type="entry name" value="Xdiol_dOase_suB"/>
</dbReference>
<dbReference type="Pfam" id="PF02900">
    <property type="entry name" value="LigB"/>
    <property type="match status" value="1"/>
</dbReference>
<dbReference type="OrthoDB" id="9790889at2"/>
<dbReference type="GO" id="GO:0016702">
    <property type="term" value="F:oxidoreductase activity, acting on single donors with incorporation of molecular oxygen, incorporation of two atoms of oxygen"/>
    <property type="evidence" value="ECO:0007669"/>
    <property type="project" value="UniProtKB-ARBA"/>
</dbReference>
<keyword evidence="8" id="KW-1185">Reference proteome</keyword>
<evidence type="ECO:0000259" key="6">
    <source>
        <dbReference type="Pfam" id="PF02900"/>
    </source>
</evidence>
<evidence type="ECO:0000256" key="4">
    <source>
        <dbReference type="ARBA" id="ARBA00022833"/>
    </source>
</evidence>
<evidence type="ECO:0000313" key="8">
    <source>
        <dbReference type="Proteomes" id="UP000252707"/>
    </source>
</evidence>
<evidence type="ECO:0000256" key="1">
    <source>
        <dbReference type="ARBA" id="ARBA00001947"/>
    </source>
</evidence>
<evidence type="ECO:0000313" key="7">
    <source>
        <dbReference type="EMBL" id="RCX29773.1"/>
    </source>
</evidence>
<evidence type="ECO:0000256" key="3">
    <source>
        <dbReference type="ARBA" id="ARBA00022723"/>
    </source>
</evidence>
<dbReference type="SUPFAM" id="SSF53213">
    <property type="entry name" value="LigB-like"/>
    <property type="match status" value="1"/>
</dbReference>
<dbReference type="InterPro" id="IPR014436">
    <property type="entry name" value="Extradiol_dOase_DODA"/>
</dbReference>
<dbReference type="CDD" id="cd07363">
    <property type="entry name" value="45_DOPA_Dioxygenase"/>
    <property type="match status" value="1"/>
</dbReference>
<comment type="cofactor">
    <cofactor evidence="1">
        <name>Zn(2+)</name>
        <dbReference type="ChEBI" id="CHEBI:29105"/>
    </cofactor>
</comment>
<sequence>MPVSSLPLPCVFVSHGAPTVALEQGPTQSFWTGLGGRLAGLEAILCVSAHWLTPHPALGSAERPGTIHDFHGFPAPLYRLRYPAPGAPALAESIAGRLRGAGFQVETDATRGLDHGAWVPLRFMFPEARVPVVQLSVQMPLGPRHHFELGRALAPLRSEGVLILGSGGATHNLRDFAGQAEDAPVKSYARQFDDWLAGRVEAGDAEALLDYAGQAPEAQHNHPTPDHLLPLFVPLGAATPGRPGRVLHRGFSHGFLSLAAFEWD</sequence>
<dbReference type="GO" id="GO:0008270">
    <property type="term" value="F:zinc ion binding"/>
    <property type="evidence" value="ECO:0007669"/>
    <property type="project" value="InterPro"/>
</dbReference>
<name>A0A369C7P3_9GAMM</name>
<evidence type="ECO:0000256" key="5">
    <source>
        <dbReference type="ARBA" id="ARBA00023002"/>
    </source>
</evidence>
<keyword evidence="7" id="KW-0223">Dioxygenase</keyword>
<dbReference type="Gene3D" id="3.40.830.10">
    <property type="entry name" value="LigB-like"/>
    <property type="match status" value="1"/>
</dbReference>
<dbReference type="EMBL" id="QPJY01000006">
    <property type="protein sequence ID" value="RCX29773.1"/>
    <property type="molecule type" value="Genomic_DNA"/>
</dbReference>
<dbReference type="GO" id="GO:0008198">
    <property type="term" value="F:ferrous iron binding"/>
    <property type="evidence" value="ECO:0007669"/>
    <property type="project" value="InterPro"/>
</dbReference>
<keyword evidence="4" id="KW-0862">Zinc</keyword>
<dbReference type="Proteomes" id="UP000252707">
    <property type="component" value="Unassembled WGS sequence"/>
</dbReference>
<accession>A0A369C7P3</accession>
<keyword evidence="3" id="KW-0479">Metal-binding</keyword>
<dbReference type="AlphaFoldDB" id="A0A369C7P3"/>
<comment type="similarity">
    <text evidence="2">Belongs to the DODA-type extradiol aromatic ring-opening dioxygenase family.</text>
</comment>
<dbReference type="PANTHER" id="PTHR30096:SF0">
    <property type="entry name" value="4,5-DOPA DIOXYGENASE EXTRADIOL-LIKE PROTEIN"/>
    <property type="match status" value="1"/>
</dbReference>
<comment type="caution">
    <text evidence="7">The sequence shown here is derived from an EMBL/GenBank/DDBJ whole genome shotgun (WGS) entry which is preliminary data.</text>
</comment>
<dbReference type="PANTHER" id="PTHR30096">
    <property type="entry name" value="4,5-DOPA DIOXYGENASE EXTRADIOL-LIKE PROTEIN"/>
    <property type="match status" value="1"/>
</dbReference>
<evidence type="ECO:0000256" key="2">
    <source>
        <dbReference type="ARBA" id="ARBA00007581"/>
    </source>
</evidence>
<proteinExistence type="inferred from homology"/>
<protein>
    <submittedName>
        <fullName evidence="7">4,5-DOPA dioxygenase extradiol</fullName>
    </submittedName>
</protein>